<evidence type="ECO:0000313" key="1">
    <source>
        <dbReference type="EMBL" id="KAJ0980799.1"/>
    </source>
</evidence>
<dbReference type="EMBL" id="JAGGNH010000002">
    <property type="protein sequence ID" value="KAJ0980799.1"/>
    <property type="molecule type" value="Genomic_DNA"/>
</dbReference>
<organism evidence="1 2">
    <name type="scientific">Dioscorea zingiberensis</name>
    <dbReference type="NCBI Taxonomy" id="325984"/>
    <lineage>
        <taxon>Eukaryota</taxon>
        <taxon>Viridiplantae</taxon>
        <taxon>Streptophyta</taxon>
        <taxon>Embryophyta</taxon>
        <taxon>Tracheophyta</taxon>
        <taxon>Spermatophyta</taxon>
        <taxon>Magnoliopsida</taxon>
        <taxon>Liliopsida</taxon>
        <taxon>Dioscoreales</taxon>
        <taxon>Dioscoreaceae</taxon>
        <taxon>Dioscorea</taxon>
    </lineage>
</organism>
<dbReference type="Pfam" id="PF08615">
    <property type="entry name" value="RNase_H2_suC"/>
    <property type="match status" value="1"/>
</dbReference>
<dbReference type="Gene3D" id="2.40.128.680">
    <property type="match status" value="1"/>
</dbReference>
<dbReference type="GO" id="GO:0032299">
    <property type="term" value="C:ribonuclease H2 complex"/>
    <property type="evidence" value="ECO:0007669"/>
    <property type="project" value="InterPro"/>
</dbReference>
<reference evidence="1" key="2">
    <citation type="journal article" date="2022" name="Hortic Res">
        <title>The genome of Dioscorea zingiberensis sheds light on the biosynthesis, origin and evolution of the medicinally important diosgenin saponins.</title>
        <authorList>
            <person name="Li Y."/>
            <person name="Tan C."/>
            <person name="Li Z."/>
            <person name="Guo J."/>
            <person name="Li S."/>
            <person name="Chen X."/>
            <person name="Wang C."/>
            <person name="Dai X."/>
            <person name="Yang H."/>
            <person name="Song W."/>
            <person name="Hou L."/>
            <person name="Xu J."/>
            <person name="Tong Z."/>
            <person name="Xu A."/>
            <person name="Yuan X."/>
            <person name="Wang W."/>
            <person name="Yang Q."/>
            <person name="Chen L."/>
            <person name="Sun Z."/>
            <person name="Wang K."/>
            <person name="Pan B."/>
            <person name="Chen J."/>
            <person name="Bao Y."/>
            <person name="Liu F."/>
            <person name="Qi X."/>
            <person name="Gang D.R."/>
            <person name="Wen J."/>
            <person name="Li J."/>
        </authorList>
    </citation>
    <scope>NUCLEOTIDE SEQUENCE</scope>
    <source>
        <strain evidence="1">Dzin_1.0</strain>
    </source>
</reference>
<dbReference type="PANTHER" id="PTHR47204">
    <property type="entry name" value="OS02G0168900 PROTEIN"/>
    <property type="match status" value="1"/>
</dbReference>
<name>A0A9D5CXA8_9LILI</name>
<comment type="caution">
    <text evidence="1">The sequence shown here is derived from an EMBL/GenBank/DDBJ whole genome shotgun (WGS) entry which is preliminary data.</text>
</comment>
<dbReference type="PANTHER" id="PTHR47204:SF1">
    <property type="entry name" value="RIBONUCLEASE H2 SUBUNIT C"/>
    <property type="match status" value="1"/>
</dbReference>
<sequence length="185" mass="20065">MEETTGNTRAGIVGTIDLRAGDVTGAVDLTGKVHLLPCSIKHDGPCPVSHYFKPKPSGVLVDGLNVEEAFFRGRKLQGVTVALPEGFQGYVLGKKKVEGGKSSEAMDGDSSCWQSRAEFGNFTYWNHDTMPSKEDPILRCFHWFSIANALHKPVNAEELASTSSIDGPWPTNSVSSAKVKEVHTF</sequence>
<dbReference type="InterPro" id="IPR013924">
    <property type="entry name" value="RNase_H2_suC"/>
</dbReference>
<keyword evidence="2" id="KW-1185">Reference proteome</keyword>
<dbReference type="Proteomes" id="UP001085076">
    <property type="component" value="Miscellaneous, Linkage group lg02"/>
</dbReference>
<dbReference type="OrthoDB" id="6222486at2759"/>
<dbReference type="GO" id="GO:0006401">
    <property type="term" value="P:RNA catabolic process"/>
    <property type="evidence" value="ECO:0007669"/>
    <property type="project" value="InterPro"/>
</dbReference>
<proteinExistence type="predicted"/>
<accession>A0A9D5CXA8</accession>
<protein>
    <submittedName>
        <fullName evidence="1">Uncharacterized protein</fullName>
    </submittedName>
</protein>
<gene>
    <name evidence="1" type="ORF">J5N97_009054</name>
</gene>
<dbReference type="AlphaFoldDB" id="A0A9D5CXA8"/>
<reference evidence="1" key="1">
    <citation type="submission" date="2021-03" db="EMBL/GenBank/DDBJ databases">
        <authorList>
            <person name="Li Z."/>
            <person name="Yang C."/>
        </authorList>
    </citation>
    <scope>NUCLEOTIDE SEQUENCE</scope>
    <source>
        <strain evidence="1">Dzin_1.0</strain>
        <tissue evidence="1">Leaf</tissue>
    </source>
</reference>
<evidence type="ECO:0000313" key="2">
    <source>
        <dbReference type="Proteomes" id="UP001085076"/>
    </source>
</evidence>
<dbReference type="CDD" id="cd09271">
    <property type="entry name" value="RNase_H2-C"/>
    <property type="match status" value="1"/>
</dbReference>